<accession>A0A381PWN1</accession>
<protein>
    <recommendedName>
        <fullName evidence="1">Glucose/Sorbosone dehydrogenase domain-containing protein</fullName>
    </recommendedName>
</protein>
<gene>
    <name evidence="2" type="ORF">METZ01_LOCUS23918</name>
</gene>
<evidence type="ECO:0000313" key="2">
    <source>
        <dbReference type="EMBL" id="SUZ71064.1"/>
    </source>
</evidence>
<dbReference type="Pfam" id="PF07995">
    <property type="entry name" value="GSDH"/>
    <property type="match status" value="1"/>
</dbReference>
<dbReference type="SUPFAM" id="SSF50952">
    <property type="entry name" value="Soluble quinoprotein glucose dehydrogenase"/>
    <property type="match status" value="1"/>
</dbReference>
<dbReference type="InterPro" id="IPR011042">
    <property type="entry name" value="6-blade_b-propeller_TolB-like"/>
</dbReference>
<organism evidence="2">
    <name type="scientific">marine metagenome</name>
    <dbReference type="NCBI Taxonomy" id="408172"/>
    <lineage>
        <taxon>unclassified sequences</taxon>
        <taxon>metagenomes</taxon>
        <taxon>ecological metagenomes</taxon>
    </lineage>
</organism>
<dbReference type="PANTHER" id="PTHR19328">
    <property type="entry name" value="HEDGEHOG-INTERACTING PROTEIN"/>
    <property type="match status" value="1"/>
</dbReference>
<sequence length="472" mass="50903">MRMILAMIAALVTVSPLSGQSSSDPFPSPIAATEGVIRVDFVEFASIPDVDGSPARMMRLVDEPGTGRIFVNDMRGPLYSVSYDGQTVVEYVDIDDPRWEVGVQSRGRETGVQSFAFHPQFGQPGTPGYGKFYVWTDSRNTQPAPDYTPSDDSDAHDTVLLEWTARNPRGASYDGEQPREVLRIQQPFRNHNGGQIGFSSVASPGDTDFGLLYVSIADGGSGGDPLNHAQNLSSALGKLFRIDPLGSNSANGKYGIPASNPFVGDRGTLGEIYAYGIRNAQRFGWDQANGNMFLADIGQNTIEKLTLVTAGANLGWNTWEGSFRFLGGRSGVSLDNQRGDPAITYPVAEYAQRDPLLQNQAAAAGLHVYRDDAIPQLENLVLWADQPTGEIFYIQADDLPSGGQDAIRRVLLNDGGEAKTLLQVIQAKNAEQGRSPASRSDLRFGPGPDGQVYLLNKYDGIVRLLVPDGAGG</sequence>
<dbReference type="PANTHER" id="PTHR19328:SF13">
    <property type="entry name" value="HIPL1 PROTEIN"/>
    <property type="match status" value="1"/>
</dbReference>
<dbReference type="InterPro" id="IPR012938">
    <property type="entry name" value="Glc/Sorbosone_DH"/>
</dbReference>
<dbReference type="Gene3D" id="2.120.10.30">
    <property type="entry name" value="TolB, C-terminal domain"/>
    <property type="match status" value="1"/>
</dbReference>
<dbReference type="InterPro" id="IPR011041">
    <property type="entry name" value="Quinoprot_gluc/sorb_DH_b-prop"/>
</dbReference>
<reference evidence="2" key="1">
    <citation type="submission" date="2018-05" db="EMBL/GenBank/DDBJ databases">
        <authorList>
            <person name="Lanie J.A."/>
            <person name="Ng W.-L."/>
            <person name="Kazmierczak K.M."/>
            <person name="Andrzejewski T.M."/>
            <person name="Davidsen T.M."/>
            <person name="Wayne K.J."/>
            <person name="Tettelin H."/>
            <person name="Glass J.I."/>
            <person name="Rusch D."/>
            <person name="Podicherti R."/>
            <person name="Tsui H.-C.T."/>
            <person name="Winkler M.E."/>
        </authorList>
    </citation>
    <scope>NUCLEOTIDE SEQUENCE</scope>
</reference>
<name>A0A381PWN1_9ZZZZ</name>
<feature type="domain" description="Glucose/Sorbosone dehydrogenase" evidence="1">
    <location>
        <begin position="67"/>
        <end position="386"/>
    </location>
</feature>
<proteinExistence type="predicted"/>
<evidence type="ECO:0000259" key="1">
    <source>
        <dbReference type="Pfam" id="PF07995"/>
    </source>
</evidence>
<dbReference type="AlphaFoldDB" id="A0A381PWN1"/>
<dbReference type="EMBL" id="UINC01001110">
    <property type="protein sequence ID" value="SUZ71064.1"/>
    <property type="molecule type" value="Genomic_DNA"/>
</dbReference>